<evidence type="ECO:0000313" key="1">
    <source>
        <dbReference type="EMBL" id="ABG04647.1"/>
    </source>
</evidence>
<dbReference type="EMBL" id="CP000386">
    <property type="protein sequence ID" value="ABG04647.1"/>
    <property type="molecule type" value="Genomic_DNA"/>
</dbReference>
<dbReference type="Pfam" id="PF07100">
    <property type="entry name" value="ASRT"/>
    <property type="match status" value="1"/>
</dbReference>
<dbReference type="eggNOG" id="COG4288">
    <property type="taxonomic scope" value="Bacteria"/>
</dbReference>
<dbReference type="Proteomes" id="UP000006637">
    <property type="component" value="Chromosome"/>
</dbReference>
<dbReference type="PIRSF" id="PIRSF008711">
    <property type="entry name" value="UCP008711"/>
    <property type="match status" value="1"/>
</dbReference>
<name>Q1AVD1_RUBXD</name>
<dbReference type="RefSeq" id="WP_011564664.1">
    <property type="nucleotide sequence ID" value="NC_008148.1"/>
</dbReference>
<dbReference type="InterPro" id="IPR009794">
    <property type="entry name" value="ASRT"/>
</dbReference>
<protein>
    <recommendedName>
        <fullName evidence="3">Sensory rhodopsin transducer</fullName>
    </recommendedName>
</protein>
<keyword evidence="2" id="KW-1185">Reference proteome</keyword>
<dbReference type="KEGG" id="rxy:Rxyl_1686"/>
<evidence type="ECO:0008006" key="3">
    <source>
        <dbReference type="Google" id="ProtNLM"/>
    </source>
</evidence>
<dbReference type="SUPFAM" id="SSF89232">
    <property type="entry name" value="Hypothetical protein TM1070"/>
    <property type="match status" value="1"/>
</dbReference>
<dbReference type="InterPro" id="IPR036698">
    <property type="entry name" value="TM1070-like_sf"/>
</dbReference>
<dbReference type="AlphaFoldDB" id="Q1AVD1"/>
<gene>
    <name evidence="1" type="ordered locus">Rxyl_1686</name>
</gene>
<evidence type="ECO:0000313" key="2">
    <source>
        <dbReference type="Proteomes" id="UP000006637"/>
    </source>
</evidence>
<dbReference type="OrthoDB" id="512504at2"/>
<accession>Q1AVD1</accession>
<reference evidence="1 2" key="1">
    <citation type="submission" date="2006-06" db="EMBL/GenBank/DDBJ databases">
        <title>Complete sequence of Rubrobacter xylanophilus DSM 9941.</title>
        <authorList>
            <consortium name="US DOE Joint Genome Institute"/>
            <person name="Copeland A."/>
            <person name="Lucas S."/>
            <person name="Lapidus A."/>
            <person name="Barry K."/>
            <person name="Detter J.C."/>
            <person name="Glavina del Rio T."/>
            <person name="Hammon N."/>
            <person name="Israni S."/>
            <person name="Dalin E."/>
            <person name="Tice H."/>
            <person name="Pitluck S."/>
            <person name="Munk A.C."/>
            <person name="Brettin T."/>
            <person name="Bruce D."/>
            <person name="Han C."/>
            <person name="Tapia R."/>
            <person name="Gilna P."/>
            <person name="Schmutz J."/>
            <person name="Larimer F."/>
            <person name="Land M."/>
            <person name="Hauser L."/>
            <person name="Kyrpides N."/>
            <person name="Lykidis A."/>
            <person name="da Costa M.S."/>
            <person name="Rainey F.A."/>
            <person name="Empadinhas N."/>
            <person name="Jolivet E."/>
            <person name="Battista J.R."/>
            <person name="Richardson P."/>
        </authorList>
    </citation>
    <scope>NUCLEOTIDE SEQUENCE [LARGE SCALE GENOMIC DNA]</scope>
    <source>
        <strain evidence="2">DSM 9941 / JCM 11954 / NBRC 16129 / PRD-1</strain>
    </source>
</reference>
<dbReference type="HOGENOM" id="CLU_143451_0_0_11"/>
<organism evidence="1 2">
    <name type="scientific">Rubrobacter xylanophilus (strain DSM 9941 / JCM 11954 / NBRC 16129 / PRD-1)</name>
    <dbReference type="NCBI Taxonomy" id="266117"/>
    <lineage>
        <taxon>Bacteria</taxon>
        <taxon>Bacillati</taxon>
        <taxon>Actinomycetota</taxon>
        <taxon>Rubrobacteria</taxon>
        <taxon>Rubrobacterales</taxon>
        <taxon>Rubrobacteraceae</taxon>
        <taxon>Rubrobacter</taxon>
    </lineage>
</organism>
<dbReference type="STRING" id="266117.Rxyl_1686"/>
<proteinExistence type="predicted"/>
<dbReference type="Gene3D" id="2.60.290.11">
    <property type="entry name" value="TM1070-like"/>
    <property type="match status" value="1"/>
</dbReference>
<sequence>MSRPEPVGEGALVWLVPDGFIPERSTGGLESHEAVCVLNASRREARLSLTFYFEDREPVRGEGVVVPAERTRHLRTDRPEEVGGARVPRGVPYAVRVESDVPVVVQHSRMDTGQEALALMTALAHPVGR</sequence>